<evidence type="ECO:0000313" key="3">
    <source>
        <dbReference type="EMBL" id="EOQ19796.1"/>
    </source>
</evidence>
<organism evidence="3 4">
    <name type="scientific">Bacillus cereus VD184</name>
    <dbReference type="NCBI Taxonomy" id="1053242"/>
    <lineage>
        <taxon>Bacteria</taxon>
        <taxon>Bacillati</taxon>
        <taxon>Bacillota</taxon>
        <taxon>Bacilli</taxon>
        <taxon>Bacillales</taxon>
        <taxon>Bacillaceae</taxon>
        <taxon>Bacillus</taxon>
        <taxon>Bacillus cereus group</taxon>
    </lineage>
</organism>
<dbReference type="GO" id="GO:0004792">
    <property type="term" value="F:thiosulfate-cyanide sulfurtransferase activity"/>
    <property type="evidence" value="ECO:0007669"/>
    <property type="project" value="TreeGrafter"/>
</dbReference>
<dbReference type="GO" id="GO:0008641">
    <property type="term" value="F:ubiquitin-like modifier activating enzyme activity"/>
    <property type="evidence" value="ECO:0007669"/>
    <property type="project" value="InterPro"/>
</dbReference>
<dbReference type="Pfam" id="PF00899">
    <property type="entry name" value="ThiF"/>
    <property type="match status" value="1"/>
</dbReference>
<name>A0A9W5RC13_BACCE</name>
<dbReference type="GO" id="GO:0016779">
    <property type="term" value="F:nucleotidyltransferase activity"/>
    <property type="evidence" value="ECO:0007669"/>
    <property type="project" value="TreeGrafter"/>
</dbReference>
<dbReference type="AlphaFoldDB" id="A0A9W5RC13"/>
<evidence type="ECO:0000259" key="2">
    <source>
        <dbReference type="Pfam" id="PF00899"/>
    </source>
</evidence>
<dbReference type="Gene3D" id="3.40.50.720">
    <property type="entry name" value="NAD(P)-binding Rossmann-like Domain"/>
    <property type="match status" value="1"/>
</dbReference>
<dbReference type="SUPFAM" id="SSF69572">
    <property type="entry name" value="Activating enzymes of the ubiquitin-like proteins"/>
    <property type="match status" value="1"/>
</dbReference>
<proteinExistence type="predicted"/>
<dbReference type="PANTHER" id="PTHR10953">
    <property type="entry name" value="UBIQUITIN-ACTIVATING ENZYME E1"/>
    <property type="match status" value="1"/>
</dbReference>
<sequence length="305" mass="34751">MKETYHVLSHFNNFLINRTNVYYRFFILGCGGTGGYVAQHIAQMRKMMSPSSSIFLIDPDIVEEKNLNNQLFIKKDIGKSKAEVLRNRYSMAYGQGISYYDAKYIETIEELHQIVYCKNYITNVDARATVVLNVIIGCVDNNFTRKLIHDYFQKVPNLIYIDSGVEGGRVPEGKHISTIYSWTKEEREAYLNSGYRGQVVIGVRSQGKTILPPVGEVFPNILRDAEHEIKPSESCSSLLRSEPQRLITNRFAALIIAGYINELLANNTIRNHYSTFNSRDNSISTAPLPTEEDLEIYAELQKANI</sequence>
<comment type="caution">
    <text evidence="3">The sequence shown here is derived from an EMBL/GenBank/DDBJ whole genome shotgun (WGS) entry which is preliminary data.</text>
</comment>
<accession>A0A9W5RC13</accession>
<feature type="domain" description="THIF-type NAD/FAD binding fold" evidence="2">
    <location>
        <begin position="24"/>
        <end position="165"/>
    </location>
</feature>
<evidence type="ECO:0000313" key="4">
    <source>
        <dbReference type="Proteomes" id="UP000014028"/>
    </source>
</evidence>
<dbReference type="GO" id="GO:0005737">
    <property type="term" value="C:cytoplasm"/>
    <property type="evidence" value="ECO:0007669"/>
    <property type="project" value="TreeGrafter"/>
</dbReference>
<dbReference type="CDD" id="cd01483">
    <property type="entry name" value="E1_enzyme_family"/>
    <property type="match status" value="1"/>
</dbReference>
<dbReference type="InterPro" id="IPR045886">
    <property type="entry name" value="ThiF/MoeB/HesA"/>
</dbReference>
<keyword evidence="1" id="KW-0472">Membrane</keyword>
<dbReference type="InterPro" id="IPR035985">
    <property type="entry name" value="Ubiquitin-activating_enz"/>
</dbReference>
<keyword evidence="1" id="KW-1133">Transmembrane helix</keyword>
<gene>
    <name evidence="3" type="ORF">IKC_04270</name>
</gene>
<feature type="transmembrane region" description="Helical" evidence="1">
    <location>
        <begin position="21"/>
        <end position="38"/>
    </location>
</feature>
<protein>
    <recommendedName>
        <fullName evidence="2">THIF-type NAD/FAD binding fold domain-containing protein</fullName>
    </recommendedName>
</protein>
<evidence type="ECO:0000256" key="1">
    <source>
        <dbReference type="SAM" id="Phobius"/>
    </source>
</evidence>
<keyword evidence="1" id="KW-0812">Transmembrane</keyword>
<dbReference type="InterPro" id="IPR000594">
    <property type="entry name" value="ThiF_NAD_FAD-bd"/>
</dbReference>
<dbReference type="PANTHER" id="PTHR10953:SF102">
    <property type="entry name" value="ADENYLYLTRANSFERASE AND SULFURTRANSFERASE MOCS3"/>
    <property type="match status" value="1"/>
</dbReference>
<reference evidence="3 4" key="1">
    <citation type="submission" date="2012-12" db="EMBL/GenBank/DDBJ databases">
        <title>The Genome Sequence of Bacillus cereus VD184.</title>
        <authorList>
            <consortium name="The Broad Institute Genome Sequencing Platform"/>
            <consortium name="The Broad Institute Genome Sequencing Center for Infectious Disease"/>
            <person name="Feldgarden M."/>
            <person name="Van der Auwera G.A."/>
            <person name="Mahillon J."/>
            <person name="Duprez V."/>
            <person name="Timmery S."/>
            <person name="Mattelet C."/>
            <person name="Dierick K."/>
            <person name="Sun M."/>
            <person name="Yu Z."/>
            <person name="Zhu L."/>
            <person name="Hu X."/>
            <person name="Shank E.B."/>
            <person name="Swiecicka I."/>
            <person name="Hansen B.M."/>
            <person name="Andrup L."/>
            <person name="Walker B."/>
            <person name="Young S.K."/>
            <person name="Zeng Q."/>
            <person name="Gargeya S."/>
            <person name="Fitzgerald M."/>
            <person name="Haas B."/>
            <person name="Abouelleil A."/>
            <person name="Alvarado L."/>
            <person name="Arachchi H.M."/>
            <person name="Berlin A.M."/>
            <person name="Chapman S.B."/>
            <person name="Dewar J."/>
            <person name="Goldberg J."/>
            <person name="Griggs A."/>
            <person name="Gujja S."/>
            <person name="Hansen M."/>
            <person name="Howarth C."/>
            <person name="Imamovic A."/>
            <person name="Larimer J."/>
            <person name="McCowan C."/>
            <person name="Murphy C."/>
            <person name="Neiman D."/>
            <person name="Pearson M."/>
            <person name="Priest M."/>
            <person name="Roberts A."/>
            <person name="Saif S."/>
            <person name="Shea T."/>
            <person name="Sisk P."/>
            <person name="Sykes S."/>
            <person name="Wortman J."/>
            <person name="Nusbaum C."/>
            <person name="Birren B."/>
        </authorList>
    </citation>
    <scope>NUCLEOTIDE SEQUENCE [LARGE SCALE GENOMIC DNA]</scope>
    <source>
        <strain evidence="3 4">VD184</strain>
    </source>
</reference>
<dbReference type="EMBL" id="AHFK01000018">
    <property type="protein sequence ID" value="EOQ19796.1"/>
    <property type="molecule type" value="Genomic_DNA"/>
</dbReference>
<dbReference type="RefSeq" id="WP_016121748.1">
    <property type="nucleotide sequence ID" value="NZ_KB976820.1"/>
</dbReference>
<dbReference type="Proteomes" id="UP000014028">
    <property type="component" value="Unassembled WGS sequence"/>
</dbReference>